<name>A0ABD0U6H8_DENTH</name>
<dbReference type="Proteomes" id="UP001552299">
    <property type="component" value="Unassembled WGS sequence"/>
</dbReference>
<evidence type="ECO:0000259" key="1">
    <source>
        <dbReference type="Pfam" id="PF13456"/>
    </source>
</evidence>
<dbReference type="AlphaFoldDB" id="A0ABD0U6H8"/>
<dbReference type="InterPro" id="IPR002156">
    <property type="entry name" value="RNaseH_domain"/>
</dbReference>
<dbReference type="CDD" id="cd06222">
    <property type="entry name" value="RNase_H_like"/>
    <property type="match status" value="1"/>
</dbReference>
<proteinExistence type="predicted"/>
<dbReference type="InterPro" id="IPR053151">
    <property type="entry name" value="RNase_H-like"/>
</dbReference>
<dbReference type="InterPro" id="IPR044730">
    <property type="entry name" value="RNase_H-like_dom_plant"/>
</dbReference>
<sequence length="497" mass="55016">MGPQVSNMGEDLTTPAQKDNLVSVTLVNSGSSPLLGSKINKDPQGILNVTKDLPNIDEFVAFTSDFNTFVPSPTLSFPDLELFRKNIGSDSTYSFSVVHSEREKVFQDNVVAPQCDLGNPVLALSCAAGAMIQDEVNLLDEGMGAGGKMVSEGNSVVLEEGELDQGSLVVDLPIKHAGMQIDNHFSVNEHYLNDVYTDTEDMDVQANYVAFESSFSKNRSSRDLLQLNLFNVQLSIVGMLKLWFVDYKGHIRNIIPSLILWYLWMERNNSHFNGIAMCHLRIIQKVIHKIGALYSANLISGDSFKNYLFSMDAFGIDLPMANVQRMPRAVVWLKPLVNYFKLNVDTVTVNSVWGCGGLIWESNGDFIFGFAGPSPISDVKFAINYTILYGLNIFLSLGINNVVIEVSSNLFGNSFIWLDTTEFCSPNLFYMRRDIINLLTKLNCDFSKVNAKGNVCANVISIWGCDLDSMVDLITPQLSNQITGLIALDKIGLPYVS</sequence>
<organism evidence="2 3">
    <name type="scientific">Dendrobium thyrsiflorum</name>
    <name type="common">Pinecone-like raceme dendrobium</name>
    <name type="synonym">Orchid</name>
    <dbReference type="NCBI Taxonomy" id="117978"/>
    <lineage>
        <taxon>Eukaryota</taxon>
        <taxon>Viridiplantae</taxon>
        <taxon>Streptophyta</taxon>
        <taxon>Embryophyta</taxon>
        <taxon>Tracheophyta</taxon>
        <taxon>Spermatophyta</taxon>
        <taxon>Magnoliopsida</taxon>
        <taxon>Liliopsida</taxon>
        <taxon>Asparagales</taxon>
        <taxon>Orchidaceae</taxon>
        <taxon>Epidendroideae</taxon>
        <taxon>Malaxideae</taxon>
        <taxon>Dendrobiinae</taxon>
        <taxon>Dendrobium</taxon>
    </lineage>
</organism>
<protein>
    <recommendedName>
        <fullName evidence="1">RNase H type-1 domain-containing protein</fullName>
    </recommendedName>
</protein>
<dbReference type="Pfam" id="PF13456">
    <property type="entry name" value="RVT_3"/>
    <property type="match status" value="1"/>
</dbReference>
<gene>
    <name evidence="2" type="ORF">M5K25_022618</name>
</gene>
<accession>A0ABD0U6H8</accession>
<keyword evidence="3" id="KW-1185">Reference proteome</keyword>
<reference evidence="2 3" key="1">
    <citation type="journal article" date="2024" name="Plant Biotechnol. J.">
        <title>Dendrobium thyrsiflorum genome and its molecular insights into genes involved in important horticultural traits.</title>
        <authorList>
            <person name="Chen B."/>
            <person name="Wang J.Y."/>
            <person name="Zheng P.J."/>
            <person name="Li K.L."/>
            <person name="Liang Y.M."/>
            <person name="Chen X.F."/>
            <person name="Zhang C."/>
            <person name="Zhao X."/>
            <person name="He X."/>
            <person name="Zhang G.Q."/>
            <person name="Liu Z.J."/>
            <person name="Xu Q."/>
        </authorList>
    </citation>
    <scope>NUCLEOTIDE SEQUENCE [LARGE SCALE GENOMIC DNA]</scope>
    <source>
        <strain evidence="2">GZMU011</strain>
    </source>
</reference>
<feature type="domain" description="RNase H type-1" evidence="1">
    <location>
        <begin position="354"/>
        <end position="460"/>
    </location>
</feature>
<dbReference type="PANTHER" id="PTHR47723:SF19">
    <property type="entry name" value="POLYNUCLEOTIDYL TRANSFERASE, RIBONUCLEASE H-LIKE SUPERFAMILY PROTEIN"/>
    <property type="match status" value="1"/>
</dbReference>
<evidence type="ECO:0000313" key="3">
    <source>
        <dbReference type="Proteomes" id="UP001552299"/>
    </source>
</evidence>
<dbReference type="PANTHER" id="PTHR47723">
    <property type="entry name" value="OS05G0353850 PROTEIN"/>
    <property type="match status" value="1"/>
</dbReference>
<comment type="caution">
    <text evidence="2">The sequence shown here is derived from an EMBL/GenBank/DDBJ whole genome shotgun (WGS) entry which is preliminary data.</text>
</comment>
<dbReference type="EMBL" id="JANQDX010000017">
    <property type="protein sequence ID" value="KAL0908144.1"/>
    <property type="molecule type" value="Genomic_DNA"/>
</dbReference>
<evidence type="ECO:0000313" key="2">
    <source>
        <dbReference type="EMBL" id="KAL0908144.1"/>
    </source>
</evidence>